<dbReference type="Proteomes" id="UP000183975">
    <property type="component" value="Unassembled WGS sequence"/>
</dbReference>
<sequence length="237" mass="26745">MRKIFGYECKRLLCNKFFIGLILVILFYGWQVLNRVTILGVSHTAPFSPWSYGDYLSRMIPLLWIGALFFLTFFTSKAERRRKVITSATPVKPSIYGLVRCCAALTGTALLALVVILLAIVFYGQMFHWYDWSSLLLPTFLTLVPPLIFALGSGWRLGRLSAWLLFVWMLVPILLMTLPLPEFLGLLNGNVFVERPLTLNILDPAFSLSIGTVITQCVLLLTGILFLVVSPTKSKKH</sequence>
<feature type="transmembrane region" description="Helical" evidence="1">
    <location>
        <begin position="162"/>
        <end position="186"/>
    </location>
</feature>
<gene>
    <name evidence="2" type="ORF">SAMN02745138_00349</name>
</gene>
<name>A0A1M6LD64_9FIRM</name>
<dbReference type="OrthoDB" id="1708260at2"/>
<feature type="transmembrane region" description="Helical" evidence="1">
    <location>
        <begin position="12"/>
        <end position="30"/>
    </location>
</feature>
<dbReference type="RefSeq" id="WP_072848475.1">
    <property type="nucleotide sequence ID" value="NZ_FRAH01000004.1"/>
</dbReference>
<organism evidence="2 3">
    <name type="scientific">Anaerotignum lactatifermentans DSM 14214</name>
    <dbReference type="NCBI Taxonomy" id="1121323"/>
    <lineage>
        <taxon>Bacteria</taxon>
        <taxon>Bacillati</taxon>
        <taxon>Bacillota</taxon>
        <taxon>Clostridia</taxon>
        <taxon>Lachnospirales</taxon>
        <taxon>Anaerotignaceae</taxon>
        <taxon>Anaerotignum</taxon>
    </lineage>
</organism>
<keyword evidence="3" id="KW-1185">Reference proteome</keyword>
<feature type="transmembrane region" description="Helical" evidence="1">
    <location>
        <begin position="135"/>
        <end position="155"/>
    </location>
</feature>
<evidence type="ECO:0000313" key="3">
    <source>
        <dbReference type="Proteomes" id="UP000183975"/>
    </source>
</evidence>
<protein>
    <submittedName>
        <fullName evidence="2">ABC-2 type transport system permease protein</fullName>
    </submittedName>
</protein>
<feature type="transmembrane region" description="Helical" evidence="1">
    <location>
        <begin position="95"/>
        <end position="123"/>
    </location>
</feature>
<keyword evidence="1" id="KW-0812">Transmembrane</keyword>
<keyword evidence="1" id="KW-0472">Membrane</keyword>
<evidence type="ECO:0000313" key="2">
    <source>
        <dbReference type="EMBL" id="SHJ69134.1"/>
    </source>
</evidence>
<feature type="transmembrane region" description="Helical" evidence="1">
    <location>
        <begin position="206"/>
        <end position="229"/>
    </location>
</feature>
<accession>A0A1M6LD64</accession>
<feature type="transmembrane region" description="Helical" evidence="1">
    <location>
        <begin position="55"/>
        <end position="74"/>
    </location>
</feature>
<keyword evidence="1" id="KW-1133">Transmembrane helix</keyword>
<evidence type="ECO:0000256" key="1">
    <source>
        <dbReference type="SAM" id="Phobius"/>
    </source>
</evidence>
<dbReference type="AlphaFoldDB" id="A0A1M6LD64"/>
<dbReference type="EMBL" id="FRAH01000004">
    <property type="protein sequence ID" value="SHJ69134.1"/>
    <property type="molecule type" value="Genomic_DNA"/>
</dbReference>
<reference evidence="2 3" key="1">
    <citation type="submission" date="2016-11" db="EMBL/GenBank/DDBJ databases">
        <authorList>
            <person name="Jaros S."/>
            <person name="Januszkiewicz K."/>
            <person name="Wedrychowicz H."/>
        </authorList>
    </citation>
    <scope>NUCLEOTIDE SEQUENCE [LARGE SCALE GENOMIC DNA]</scope>
    <source>
        <strain evidence="2 3">DSM 14214</strain>
    </source>
</reference>
<proteinExistence type="predicted"/>